<evidence type="ECO:0000256" key="4">
    <source>
        <dbReference type="PIRSR" id="PIRSR000350-3"/>
    </source>
</evidence>
<dbReference type="EC" id="1.-.-.-" evidence="9"/>
<dbReference type="eggNOG" id="COG1249">
    <property type="taxonomic scope" value="Bacteria"/>
</dbReference>
<feature type="compositionally biased region" description="Basic and acidic residues" evidence="6">
    <location>
        <begin position="307"/>
        <end position="337"/>
    </location>
</feature>
<dbReference type="Gene3D" id="3.50.50.60">
    <property type="entry name" value="FAD/NAD(P)-binding domain"/>
    <property type="match status" value="4"/>
</dbReference>
<feature type="binding site" evidence="4">
    <location>
        <begin position="183"/>
        <end position="185"/>
    </location>
    <ligand>
        <name>FAD</name>
        <dbReference type="ChEBI" id="CHEBI:57692"/>
    </ligand>
</feature>
<dbReference type="InterPro" id="IPR023753">
    <property type="entry name" value="FAD/NAD-binding_dom"/>
</dbReference>
<proteinExistence type="inferred from homology"/>
<sequence length="556" mass="57001">MILAATVGGTDMDPDTQAGGTQAGDTRARDAQALAVHALEARVDVIVIGAGPAGENVAGRCADAGLAVTIVERELVGGECSYWGCIPSKTLIRPGEVLAAARRVPGAAAAVTGALDPAAVFARRDRLVGGFSDDSQVPWLTDKGVTLVRGTGRLTGRPRQVEVTGADGDRRVLTASRAVVVATGSRATVPPIPGLADAEPWDNRSATAATAVPRRLVVLGGGAVGAELAQAFRRLGSAEVTVVEGSPRLLAREEEFAGEQVRAAFEADGITVRLGTRAVDVRRGRPDSATSRGPVTVTLAAGAGPHSADDHAGSDRSGRSHAEGDHAEGDDSVRDDSMGDDSVGDTVVADEILVAVGRTPATGDLGLAAVGLQPGTFIEVDDRLLAVGVDGGWLYAVGDVCGRALLTHMAKYQARIVADVITGRRDAAGEPARDVADGLAIPRVTFTDPQASAVGLTERAAREAGLTVRAVSVATGGVAGASVRGEGIIGTSKIVVDESRRVLVGATFTGPDTQEMVHAATIAIVAAVPVERLWHAVPSFPTVCEVWLRLLEEYGL</sequence>
<accession>Q0RQF2</accession>
<dbReference type="PIRSF" id="PIRSF000350">
    <property type="entry name" value="Mercury_reductase_MerA"/>
    <property type="match status" value="1"/>
</dbReference>
<reference evidence="9 10" key="1">
    <citation type="journal article" date="2007" name="Genome Res.">
        <title>Genome characteristics of facultatively symbiotic Frankia sp. strains reflect host range and host plant biogeography.</title>
        <authorList>
            <person name="Normand P."/>
            <person name="Lapierre P."/>
            <person name="Tisa L.S."/>
            <person name="Gogarten J.P."/>
            <person name="Alloisio N."/>
            <person name="Bagnarol E."/>
            <person name="Bassi C.A."/>
            <person name="Berry A.M."/>
            <person name="Bickhart D.M."/>
            <person name="Choisne N."/>
            <person name="Couloux A."/>
            <person name="Cournoyer B."/>
            <person name="Cruveiller S."/>
            <person name="Daubin V."/>
            <person name="Demange N."/>
            <person name="Francino M.P."/>
            <person name="Goltsman E."/>
            <person name="Huang Y."/>
            <person name="Kopp O.R."/>
            <person name="Labarre L."/>
            <person name="Lapidus A."/>
            <person name="Lavire C."/>
            <person name="Marechal J."/>
            <person name="Martinez M."/>
            <person name="Mastronunzio J.E."/>
            <person name="Mullin B.C."/>
            <person name="Niemann J."/>
            <person name="Pujic P."/>
            <person name="Rawnsley T."/>
            <person name="Rouy Z."/>
            <person name="Schenowitz C."/>
            <person name="Sellstedt A."/>
            <person name="Tavares F."/>
            <person name="Tomkins J.P."/>
            <person name="Vallenet D."/>
            <person name="Valverde C."/>
            <person name="Wall L.G."/>
            <person name="Wang Y."/>
            <person name="Medigue C."/>
            <person name="Benson D.R."/>
        </authorList>
    </citation>
    <scope>NUCLEOTIDE SEQUENCE [LARGE SCALE GENOMIC DNA]</scope>
    <source>
        <strain evidence="10">DSM 45986 / CECT 9034 / ACN14a</strain>
    </source>
</reference>
<dbReference type="PANTHER" id="PTHR43014:SF2">
    <property type="entry name" value="MERCURIC REDUCTASE"/>
    <property type="match status" value="1"/>
</dbReference>
<protein>
    <submittedName>
        <fullName evidence="9">Oxidoreductase putative metal ion binding domain</fullName>
        <ecNumber evidence="9">1.-.-.-</ecNumber>
    </submittedName>
</protein>
<evidence type="ECO:0000256" key="5">
    <source>
        <dbReference type="PIRSR" id="PIRSR000350-4"/>
    </source>
</evidence>
<name>Q0RQF2_FRAAA</name>
<feature type="binding site" evidence="4">
    <location>
        <position position="399"/>
    </location>
    <ligand>
        <name>FAD</name>
        <dbReference type="ChEBI" id="CHEBI:57692"/>
    </ligand>
</feature>
<comment type="similarity">
    <text evidence="1">Belongs to the class-I pyridine nucleotide-disulfide oxidoreductase family.</text>
</comment>
<dbReference type="GO" id="GO:0050660">
    <property type="term" value="F:flavin adenine dinucleotide binding"/>
    <property type="evidence" value="ECO:0007669"/>
    <property type="project" value="TreeGrafter"/>
</dbReference>
<keyword evidence="4" id="KW-0547">Nucleotide-binding</keyword>
<evidence type="ECO:0000313" key="9">
    <source>
        <dbReference type="EMBL" id="CAJ60224.1"/>
    </source>
</evidence>
<dbReference type="STRING" id="326424.FRAAL1568"/>
<dbReference type="Pfam" id="PF02852">
    <property type="entry name" value="Pyr_redox_dim"/>
    <property type="match status" value="1"/>
</dbReference>
<dbReference type="EMBL" id="CT573213">
    <property type="protein sequence ID" value="CAJ60224.1"/>
    <property type="molecule type" value="Genomic_DNA"/>
</dbReference>
<evidence type="ECO:0000256" key="2">
    <source>
        <dbReference type="ARBA" id="ARBA00022630"/>
    </source>
</evidence>
<keyword evidence="4" id="KW-0520">NAD</keyword>
<keyword evidence="9" id="KW-0560">Oxidoreductase</keyword>
<feature type="region of interest" description="Disordered" evidence="6">
    <location>
        <begin position="7"/>
        <end position="26"/>
    </location>
</feature>
<comment type="cofactor">
    <cofactor evidence="4">
        <name>FAD</name>
        <dbReference type="ChEBI" id="CHEBI:57692"/>
    </cofactor>
    <text evidence="4">Binds 1 FAD per subunit.</text>
</comment>
<dbReference type="GO" id="GO:0003955">
    <property type="term" value="F:NAD(P)H dehydrogenase (quinone) activity"/>
    <property type="evidence" value="ECO:0007669"/>
    <property type="project" value="TreeGrafter"/>
</dbReference>
<organism evidence="9 10">
    <name type="scientific">Frankia alni (strain DSM 45986 / CECT 9034 / ACN14a)</name>
    <dbReference type="NCBI Taxonomy" id="326424"/>
    <lineage>
        <taxon>Bacteria</taxon>
        <taxon>Bacillati</taxon>
        <taxon>Actinomycetota</taxon>
        <taxon>Actinomycetes</taxon>
        <taxon>Frankiales</taxon>
        <taxon>Frankiaceae</taxon>
        <taxon>Frankia</taxon>
    </lineage>
</organism>
<dbReference type="InterPro" id="IPR016156">
    <property type="entry name" value="FAD/NAD-linked_Rdtase_dimer_sf"/>
</dbReference>
<feature type="binding site" evidence="4">
    <location>
        <position position="152"/>
    </location>
    <ligand>
        <name>FAD</name>
        <dbReference type="ChEBI" id="CHEBI:57692"/>
    </ligand>
</feature>
<dbReference type="Pfam" id="PF07992">
    <property type="entry name" value="Pyr_redox_2"/>
    <property type="match status" value="1"/>
</dbReference>
<dbReference type="AlphaFoldDB" id="Q0RQF2"/>
<dbReference type="PRINTS" id="PR00411">
    <property type="entry name" value="PNDRDTASEI"/>
</dbReference>
<dbReference type="SUPFAM" id="SSF55424">
    <property type="entry name" value="FAD/NAD-linked reductases, dimerisation (C-terminal) domain"/>
    <property type="match status" value="1"/>
</dbReference>
<feature type="binding site" evidence="4">
    <location>
        <position position="357"/>
    </location>
    <ligand>
        <name>NAD(+)</name>
        <dbReference type="ChEBI" id="CHEBI:57540"/>
    </ligand>
</feature>
<dbReference type="HOGENOM" id="CLU_016755_1_3_11"/>
<dbReference type="Proteomes" id="UP000000657">
    <property type="component" value="Chromosome"/>
</dbReference>
<dbReference type="PRINTS" id="PR00368">
    <property type="entry name" value="FADPNR"/>
</dbReference>
<feature type="disulfide bond" description="Redox-active" evidence="5">
    <location>
        <begin position="80"/>
        <end position="85"/>
    </location>
</feature>
<dbReference type="InterPro" id="IPR036188">
    <property type="entry name" value="FAD/NAD-bd_sf"/>
</dbReference>
<feature type="binding site" evidence="4">
    <location>
        <position position="244"/>
    </location>
    <ligand>
        <name>NAD(+)</name>
        <dbReference type="ChEBI" id="CHEBI:57540"/>
    </ligand>
</feature>
<feature type="binding site" evidence="4">
    <location>
        <position position="89"/>
    </location>
    <ligand>
        <name>FAD</name>
        <dbReference type="ChEBI" id="CHEBI:57692"/>
    </ligand>
</feature>
<feature type="domain" description="FAD/NAD(P)-binding" evidence="8">
    <location>
        <begin position="44"/>
        <end position="284"/>
    </location>
</feature>
<dbReference type="InterPro" id="IPR001100">
    <property type="entry name" value="Pyr_nuc-diS_OxRdtase"/>
</dbReference>
<keyword evidence="3 4" id="KW-0274">FAD</keyword>
<dbReference type="Gene3D" id="3.30.390.30">
    <property type="match status" value="1"/>
</dbReference>
<keyword evidence="2" id="KW-0285">Flavoprotein</keyword>
<dbReference type="InterPro" id="IPR004099">
    <property type="entry name" value="Pyr_nucl-diS_OxRdtase_dimer"/>
</dbReference>
<dbReference type="KEGG" id="fal:FRAAL1568"/>
<evidence type="ECO:0000256" key="1">
    <source>
        <dbReference type="ARBA" id="ARBA00007532"/>
    </source>
</evidence>
<evidence type="ECO:0000313" key="10">
    <source>
        <dbReference type="Proteomes" id="UP000000657"/>
    </source>
</evidence>
<gene>
    <name evidence="9" type="ordered locus">FRAAL1568</name>
</gene>
<keyword evidence="10" id="KW-1185">Reference proteome</keyword>
<evidence type="ECO:0000256" key="6">
    <source>
        <dbReference type="SAM" id="MobiDB-lite"/>
    </source>
</evidence>
<dbReference type="SUPFAM" id="SSF51905">
    <property type="entry name" value="FAD/NAD(P)-binding domain"/>
    <property type="match status" value="1"/>
</dbReference>
<feature type="binding site" evidence="4">
    <location>
        <begin position="220"/>
        <end position="227"/>
    </location>
    <ligand>
        <name>NAD(+)</name>
        <dbReference type="ChEBI" id="CHEBI:57540"/>
    </ligand>
</feature>
<feature type="region of interest" description="Disordered" evidence="6">
    <location>
        <begin position="282"/>
        <end position="341"/>
    </location>
</feature>
<evidence type="ECO:0000259" key="8">
    <source>
        <dbReference type="Pfam" id="PF07992"/>
    </source>
</evidence>
<evidence type="ECO:0000256" key="3">
    <source>
        <dbReference type="ARBA" id="ARBA00022827"/>
    </source>
</evidence>
<evidence type="ECO:0000259" key="7">
    <source>
        <dbReference type="Pfam" id="PF02852"/>
    </source>
</evidence>
<dbReference type="PANTHER" id="PTHR43014">
    <property type="entry name" value="MERCURIC REDUCTASE"/>
    <property type="match status" value="1"/>
</dbReference>
<feature type="domain" description="Pyridine nucleotide-disulphide oxidoreductase dimerisation" evidence="7">
    <location>
        <begin position="441"/>
        <end position="547"/>
    </location>
</feature>